<dbReference type="RefSeq" id="WP_162471374.1">
    <property type="nucleotide sequence ID" value="NZ_CAAAFK010000002.1"/>
</dbReference>
<protein>
    <submittedName>
        <fullName evidence="1">Uncharacterized protein</fullName>
    </submittedName>
</protein>
<dbReference type="Proteomes" id="UP001171620">
    <property type="component" value="Unassembled WGS sequence"/>
</dbReference>
<proteinExistence type="predicted"/>
<accession>A0AAW7T5H3</accession>
<reference evidence="1" key="1">
    <citation type="submission" date="2023-07" db="EMBL/GenBank/DDBJ databases">
        <title>A collection of bacterial strains from the Burkholderia cepacia Research Laboratory and Repository.</title>
        <authorList>
            <person name="Lipuma J."/>
            <person name="Spilker T."/>
            <person name="Caverly L."/>
        </authorList>
    </citation>
    <scope>NUCLEOTIDE SEQUENCE</scope>
    <source>
        <strain evidence="1">AU44268</strain>
    </source>
</reference>
<dbReference type="AlphaFoldDB" id="A0AAW7T5H3"/>
<name>A0AAW7T5H3_BURVI</name>
<dbReference type="GeneID" id="45684354"/>
<organism evidence="1 2">
    <name type="scientific">Burkholderia vietnamiensis</name>
    <dbReference type="NCBI Taxonomy" id="60552"/>
    <lineage>
        <taxon>Bacteria</taxon>
        <taxon>Pseudomonadati</taxon>
        <taxon>Pseudomonadota</taxon>
        <taxon>Betaproteobacteria</taxon>
        <taxon>Burkholderiales</taxon>
        <taxon>Burkholderiaceae</taxon>
        <taxon>Burkholderia</taxon>
        <taxon>Burkholderia cepacia complex</taxon>
    </lineage>
</organism>
<sequence>MVDTSPFFPLREPCATLRTRMRAATRAAGVGAIPGACPAYGTRFVNRLAL</sequence>
<gene>
    <name evidence="1" type="ORF">QZM33_21460</name>
</gene>
<evidence type="ECO:0000313" key="1">
    <source>
        <dbReference type="EMBL" id="MDN7797510.1"/>
    </source>
</evidence>
<comment type="caution">
    <text evidence="1">The sequence shown here is derived from an EMBL/GenBank/DDBJ whole genome shotgun (WGS) entry which is preliminary data.</text>
</comment>
<dbReference type="EMBL" id="JAUJRV010000019">
    <property type="protein sequence ID" value="MDN7797510.1"/>
    <property type="molecule type" value="Genomic_DNA"/>
</dbReference>
<evidence type="ECO:0000313" key="2">
    <source>
        <dbReference type="Proteomes" id="UP001171620"/>
    </source>
</evidence>